<evidence type="ECO:0000256" key="2">
    <source>
        <dbReference type="ARBA" id="ARBA00022670"/>
    </source>
</evidence>
<evidence type="ECO:0000256" key="6">
    <source>
        <dbReference type="SAM" id="SignalP"/>
    </source>
</evidence>
<dbReference type="Pfam" id="PF00089">
    <property type="entry name" value="Trypsin"/>
    <property type="match status" value="4"/>
</dbReference>
<dbReference type="InterPro" id="IPR001254">
    <property type="entry name" value="Trypsin_dom"/>
</dbReference>
<dbReference type="InterPro" id="IPR009003">
    <property type="entry name" value="Peptidase_S1_PA"/>
</dbReference>
<dbReference type="EMBL" id="LHPG02000001">
    <property type="protein sequence ID" value="PRW61561.1"/>
    <property type="molecule type" value="Genomic_DNA"/>
</dbReference>
<keyword evidence="9" id="KW-1185">Reference proteome</keyword>
<accession>A0A2P6U5G7</accession>
<evidence type="ECO:0000313" key="9">
    <source>
        <dbReference type="Proteomes" id="UP000239899"/>
    </source>
</evidence>
<comment type="similarity">
    <text evidence="1">Belongs to the peptidase S1 family.</text>
</comment>
<gene>
    <name evidence="8" type="ORF">C2E21_0566</name>
</gene>
<feature type="chain" id="PRO_5015198863" evidence="6">
    <location>
        <begin position="20"/>
        <end position="818"/>
    </location>
</feature>
<evidence type="ECO:0000256" key="1">
    <source>
        <dbReference type="ARBA" id="ARBA00007664"/>
    </source>
</evidence>
<sequence>MRNALWAALLLGIVAVAAAADKPAPAIINGQDAQRGRYRYIVSLRPTDDETFHFCGGTLIHPRVVLTAAHAYIGGYETDQASQFEKISVQKTEVNPNFVTGNSKTQKLSMTLLSNQECKNRMGSKHNFATNTMVCAARVFSDIGMLFNWIDAQVFEWTGERLTPWSPPPPPFKPVTGTVLANNVGTGFDGKPVTYTGAKGAPLDIISSVPAKGMGWYLNGILTDGTTPGSQALGYVAWSYGATLAAQAGPNGRLAVTLNNKRIHPGHPPNLGQLVTIKYPKDSCRRGWCADRLVEITVRPFIKVAITQPWIPGANWGAWGSFAPYLQVYRYMVSLRSTTDPKWHFCGGTLIHPQVVLTAAHCVRDTTTGVNEPDSSFRPLVRIGGYTRTKDTPSQYQQFRVQATVVHPNFATGYTSPITYLRQMMLSLAECQAQKGSGKGPGTIKTSFDFDTNSMICAERPGTGNLVGCKGDSGGPLLVLGADPSKDYQVGIVSWSSSNCNAARPINVYTDVGVEFNWIADQVFKWTGDRLRPWTPTPPPFKPVTGTVLADNVGTGFDGKPVTYTGAKGDPLDIISSVPAQGMGWYLNGILTDGSVPGSQALRYIAWSYGATLAAQASPNGRLTVTLNKKVVKPGQPPNLGQLVTIKYPRDKCGQGWCAARLLEITVRPFITVTITQPWIPGANWGSWGAFAPYLDVPACAIDSPARAGRCPQPAQVAGVKMRAALCASLLLGMLAAAAAADKPTPAIINGKDAPRGRFRYMAQLRNADKPTRPHCDGALIHPRVILTAGHCVRDTGTGADFPPEYLGLWCTLAATCA</sequence>
<feature type="domain" description="Peptidase S1" evidence="7">
    <location>
        <begin position="27"/>
        <end position="311"/>
    </location>
</feature>
<evidence type="ECO:0000256" key="5">
    <source>
        <dbReference type="ARBA" id="ARBA00023157"/>
    </source>
</evidence>
<feature type="signal peptide" evidence="6">
    <location>
        <begin position="1"/>
        <end position="19"/>
    </location>
</feature>
<protein>
    <submittedName>
        <fullName evidence="8">Trypsin-like serine protease</fullName>
    </submittedName>
</protein>
<dbReference type="InterPro" id="IPR018114">
    <property type="entry name" value="TRYPSIN_HIS"/>
</dbReference>
<keyword evidence="6" id="KW-0732">Signal</keyword>
<organism evidence="8 9">
    <name type="scientific">Chlorella sorokiniana</name>
    <name type="common">Freshwater green alga</name>
    <dbReference type="NCBI Taxonomy" id="3076"/>
    <lineage>
        <taxon>Eukaryota</taxon>
        <taxon>Viridiplantae</taxon>
        <taxon>Chlorophyta</taxon>
        <taxon>core chlorophytes</taxon>
        <taxon>Trebouxiophyceae</taxon>
        <taxon>Chlorellales</taxon>
        <taxon>Chlorellaceae</taxon>
        <taxon>Chlorella clade</taxon>
        <taxon>Chlorella</taxon>
    </lineage>
</organism>
<dbReference type="Gene3D" id="2.40.10.10">
    <property type="entry name" value="Trypsin-like serine proteases"/>
    <property type="match status" value="4"/>
</dbReference>
<dbReference type="PANTHER" id="PTHR24276:SF98">
    <property type="entry name" value="FI18310P1-RELATED"/>
    <property type="match status" value="1"/>
</dbReference>
<evidence type="ECO:0000313" key="8">
    <source>
        <dbReference type="EMBL" id="PRW61561.1"/>
    </source>
</evidence>
<evidence type="ECO:0000259" key="7">
    <source>
        <dbReference type="PROSITE" id="PS50240"/>
    </source>
</evidence>
<comment type="caution">
    <text evidence="8">The sequence shown here is derived from an EMBL/GenBank/DDBJ whole genome shotgun (WGS) entry which is preliminary data.</text>
</comment>
<dbReference type="FunFam" id="2.40.10.10:FF:000372">
    <property type="entry name" value="Myeloblastin"/>
    <property type="match status" value="1"/>
</dbReference>
<dbReference type="InterPro" id="IPR050430">
    <property type="entry name" value="Peptidase_S1"/>
</dbReference>
<dbReference type="SMART" id="SM00020">
    <property type="entry name" value="Tryp_SPc"/>
    <property type="match status" value="1"/>
</dbReference>
<dbReference type="PRINTS" id="PR00722">
    <property type="entry name" value="CHYMOTRYPSIN"/>
</dbReference>
<dbReference type="OrthoDB" id="507950at2759"/>
<dbReference type="PANTHER" id="PTHR24276">
    <property type="entry name" value="POLYSERASE-RELATED"/>
    <property type="match status" value="1"/>
</dbReference>
<keyword evidence="5" id="KW-1015">Disulfide bond</keyword>
<dbReference type="GO" id="GO:0004252">
    <property type="term" value="F:serine-type endopeptidase activity"/>
    <property type="evidence" value="ECO:0007669"/>
    <property type="project" value="InterPro"/>
</dbReference>
<dbReference type="SUPFAM" id="SSF50494">
    <property type="entry name" value="Trypsin-like serine proteases"/>
    <property type="match status" value="3"/>
</dbReference>
<feature type="domain" description="Peptidase S1" evidence="7">
    <location>
        <begin position="311"/>
        <end position="524"/>
    </location>
</feature>
<dbReference type="Proteomes" id="UP000239899">
    <property type="component" value="Unassembled WGS sequence"/>
</dbReference>
<dbReference type="GO" id="GO:0006508">
    <property type="term" value="P:proteolysis"/>
    <property type="evidence" value="ECO:0007669"/>
    <property type="project" value="UniProtKB-KW"/>
</dbReference>
<keyword evidence="2" id="KW-0645">Protease</keyword>
<evidence type="ECO:0000256" key="4">
    <source>
        <dbReference type="ARBA" id="ARBA00022825"/>
    </source>
</evidence>
<name>A0A2P6U5G7_CHLSO</name>
<dbReference type="PROSITE" id="PS00134">
    <property type="entry name" value="TRYPSIN_HIS"/>
    <property type="match status" value="1"/>
</dbReference>
<dbReference type="PROSITE" id="PS50240">
    <property type="entry name" value="TRYPSIN_DOM"/>
    <property type="match status" value="2"/>
</dbReference>
<dbReference type="AlphaFoldDB" id="A0A2P6U5G7"/>
<keyword evidence="3" id="KW-0378">Hydrolase</keyword>
<proteinExistence type="inferred from homology"/>
<evidence type="ECO:0000256" key="3">
    <source>
        <dbReference type="ARBA" id="ARBA00022801"/>
    </source>
</evidence>
<keyword evidence="4" id="KW-0720">Serine protease</keyword>
<reference evidence="8 9" key="1">
    <citation type="journal article" date="2018" name="Plant J.">
        <title>Genome sequences of Chlorella sorokiniana UTEX 1602 and Micractinium conductrix SAG 241.80: implications to maltose excretion by a green alga.</title>
        <authorList>
            <person name="Arriola M.B."/>
            <person name="Velmurugan N."/>
            <person name="Zhang Y."/>
            <person name="Plunkett M.H."/>
            <person name="Hondzo H."/>
            <person name="Barney B.M."/>
        </authorList>
    </citation>
    <scope>NUCLEOTIDE SEQUENCE [LARGE SCALE GENOMIC DNA]</scope>
    <source>
        <strain evidence="9">UTEX 1602</strain>
    </source>
</reference>
<dbReference type="InterPro" id="IPR001314">
    <property type="entry name" value="Peptidase_S1A"/>
</dbReference>
<dbReference type="InterPro" id="IPR043504">
    <property type="entry name" value="Peptidase_S1_PA_chymotrypsin"/>
</dbReference>